<dbReference type="NCBIfam" id="TIGR00499">
    <property type="entry name" value="lysS_bact"/>
    <property type="match status" value="1"/>
</dbReference>
<evidence type="ECO:0000313" key="26">
    <source>
        <dbReference type="Proteomes" id="UP000468928"/>
    </source>
</evidence>
<dbReference type="InterPro" id="IPR044136">
    <property type="entry name" value="Lys-tRNA-ligase_II_N"/>
</dbReference>
<protein>
    <recommendedName>
        <fullName evidence="21">Lysine--tRNA ligase</fullName>
        <ecNumber evidence="21">6.1.1.6</ecNumber>
    </recommendedName>
    <alternativeName>
        <fullName evidence="21">Lysyl-tRNA synthetase</fullName>
        <shortName evidence="21">LysRS</shortName>
    </alternativeName>
</protein>
<dbReference type="PRINTS" id="PR00982">
    <property type="entry name" value="TRNASYNTHLYS"/>
</dbReference>
<evidence type="ECO:0000256" key="11">
    <source>
        <dbReference type="ARBA" id="ARBA00022842"/>
    </source>
</evidence>
<evidence type="ECO:0000256" key="1">
    <source>
        <dbReference type="ARBA" id="ARBA00004651"/>
    </source>
</evidence>
<evidence type="ECO:0000256" key="19">
    <source>
        <dbReference type="ARBA" id="ARBA00047540"/>
    </source>
</evidence>
<keyword evidence="9 21" id="KW-0547">Nucleotide-binding</keyword>
<keyword evidence="15 21" id="KW-0030">Aminoacyl-tRNA synthetase</keyword>
<evidence type="ECO:0000256" key="8">
    <source>
        <dbReference type="ARBA" id="ARBA00022723"/>
    </source>
</evidence>
<keyword evidence="16" id="KW-0046">Antibiotic resistance</keyword>
<keyword evidence="13" id="KW-0443">Lipid metabolism</keyword>
<accession>A0A6P1DBI7</accession>
<comment type="function">
    <text evidence="18">Catalyzes the production of L-lysyl-tRNA(Lys)transfer and the transfer of a lysyl group from L-lysyl-tRNA(Lys) to membrane-bound phosphatidylglycerol (PG), which produces lysylphosphatidylglycerol (LPG), one of the components of the bacterial membrane with a positive net charge. LPG synthesis contributes to the resistance to cationic antimicrobial peptides (CAMPs) and likely protects M.tuberculosis against the CAMPs produced by competiting microorganisms (bacteriocins). In fact, the modification of anionic phosphatidylglycerol with positively charged L-lysine results in repulsion of the peptides.</text>
</comment>
<proteinExistence type="inferred from homology"/>
<keyword evidence="5 21" id="KW-0436">Ligase</keyword>
<dbReference type="GO" id="GO:0050071">
    <property type="term" value="F:phosphatidylglycerol lysyltransferase activity"/>
    <property type="evidence" value="ECO:0007669"/>
    <property type="project" value="UniProtKB-EC"/>
</dbReference>
<feature type="domain" description="Aminoacyl-transfer RNA synthetases class-II family profile" evidence="24">
    <location>
        <begin position="825"/>
        <end position="1138"/>
    </location>
</feature>
<dbReference type="Pfam" id="PF01336">
    <property type="entry name" value="tRNA_anti-codon"/>
    <property type="match status" value="1"/>
</dbReference>
<dbReference type="Gene3D" id="3.30.930.10">
    <property type="entry name" value="Bira Bifunctional Protein, Domain 2"/>
    <property type="match status" value="1"/>
</dbReference>
<evidence type="ECO:0000256" key="14">
    <source>
        <dbReference type="ARBA" id="ARBA00023136"/>
    </source>
</evidence>
<feature type="region of interest" description="Disordered" evidence="22">
    <location>
        <begin position="1"/>
        <end position="63"/>
    </location>
</feature>
<feature type="transmembrane region" description="Helical" evidence="23">
    <location>
        <begin position="166"/>
        <end position="187"/>
    </location>
</feature>
<dbReference type="InterPro" id="IPR004365">
    <property type="entry name" value="NA-bd_OB_tRNA"/>
</dbReference>
<dbReference type="Gene3D" id="2.40.50.140">
    <property type="entry name" value="Nucleic acid-binding proteins"/>
    <property type="match status" value="1"/>
</dbReference>
<feature type="transmembrane region" description="Helical" evidence="23">
    <location>
        <begin position="138"/>
        <end position="160"/>
    </location>
</feature>
<dbReference type="Pfam" id="PF00152">
    <property type="entry name" value="tRNA-synt_2"/>
    <property type="match status" value="1"/>
</dbReference>
<keyword evidence="21" id="KW-0963">Cytoplasm</keyword>
<dbReference type="PANTHER" id="PTHR42918:SF15">
    <property type="entry name" value="LYSINE--TRNA LIGASE, CHLOROPLASTIC_MITOCHONDRIAL"/>
    <property type="match status" value="1"/>
</dbReference>
<comment type="catalytic activity">
    <reaction evidence="19">
        <text>L-lysyl-tRNA(Lys) + a 1,2-diacyl-sn-glycero-3-phospho-(1'-sn-glycerol) = a 1,2-diacyl-sn-glycero-3-phospho-1'-(3'-O-L-lysyl)-sn-glycerol + tRNA(Lys)</text>
        <dbReference type="Rhea" id="RHEA:10668"/>
        <dbReference type="Rhea" id="RHEA-COMP:9696"/>
        <dbReference type="Rhea" id="RHEA-COMP:9697"/>
        <dbReference type="ChEBI" id="CHEBI:64716"/>
        <dbReference type="ChEBI" id="CHEBI:75792"/>
        <dbReference type="ChEBI" id="CHEBI:78442"/>
        <dbReference type="ChEBI" id="CHEBI:78529"/>
        <dbReference type="EC" id="2.3.2.3"/>
    </reaction>
</comment>
<evidence type="ECO:0000259" key="24">
    <source>
        <dbReference type="PROSITE" id="PS50862"/>
    </source>
</evidence>
<evidence type="ECO:0000256" key="15">
    <source>
        <dbReference type="ARBA" id="ARBA00023146"/>
    </source>
</evidence>
<comment type="subcellular location">
    <subcellularLocation>
        <location evidence="1">Cell membrane</location>
        <topology evidence="1">Multi-pass membrane protein</topology>
    </subcellularLocation>
    <subcellularLocation>
        <location evidence="21">Cytoplasm</location>
    </subcellularLocation>
</comment>
<dbReference type="InterPro" id="IPR006195">
    <property type="entry name" value="aa-tRNA-synth_II"/>
</dbReference>
<evidence type="ECO:0000256" key="23">
    <source>
        <dbReference type="SAM" id="Phobius"/>
    </source>
</evidence>
<dbReference type="InterPro" id="IPR012340">
    <property type="entry name" value="NA-bd_OB-fold"/>
</dbReference>
<dbReference type="InterPro" id="IPR045864">
    <property type="entry name" value="aa-tRNA-synth_II/BPL/LPL"/>
</dbReference>
<dbReference type="Pfam" id="PF09924">
    <property type="entry name" value="LPG_synthase_C"/>
    <property type="match status" value="1"/>
</dbReference>
<dbReference type="GO" id="GO:0006629">
    <property type="term" value="P:lipid metabolic process"/>
    <property type="evidence" value="ECO:0007669"/>
    <property type="project" value="UniProtKB-KW"/>
</dbReference>
<evidence type="ECO:0000256" key="4">
    <source>
        <dbReference type="ARBA" id="ARBA00022475"/>
    </source>
</evidence>
<evidence type="ECO:0000256" key="6">
    <source>
        <dbReference type="ARBA" id="ARBA00022679"/>
    </source>
</evidence>
<feature type="binding site" evidence="21">
    <location>
        <position position="1064"/>
    </location>
    <ligand>
        <name>Mg(2+)</name>
        <dbReference type="ChEBI" id="CHEBI:18420"/>
        <label>2</label>
    </ligand>
</feature>
<dbReference type="PANTHER" id="PTHR42918">
    <property type="entry name" value="LYSYL-TRNA SYNTHETASE"/>
    <property type="match status" value="1"/>
</dbReference>
<keyword evidence="17" id="KW-0511">Multifunctional enzyme</keyword>
<dbReference type="SUPFAM" id="SSF50249">
    <property type="entry name" value="Nucleic acid-binding proteins"/>
    <property type="match status" value="1"/>
</dbReference>
<dbReference type="GO" id="GO:0046677">
    <property type="term" value="P:response to antibiotic"/>
    <property type="evidence" value="ECO:0007669"/>
    <property type="project" value="UniProtKB-KW"/>
</dbReference>
<comment type="similarity">
    <text evidence="3">In the C-terminal section; belongs to the class-II aminoacyl-tRNA synthetase family.</text>
</comment>
<dbReference type="PROSITE" id="PS50862">
    <property type="entry name" value="AA_TRNA_LIGASE_II"/>
    <property type="match status" value="1"/>
</dbReference>
<dbReference type="SUPFAM" id="SSF55681">
    <property type="entry name" value="Class II aaRS and biotin synthetases"/>
    <property type="match status" value="1"/>
</dbReference>
<evidence type="ECO:0000256" key="5">
    <source>
        <dbReference type="ARBA" id="ARBA00022598"/>
    </source>
</evidence>
<comment type="similarity">
    <text evidence="2">In the N-terminal section; belongs to the LPG synthetase family.</text>
</comment>
<dbReference type="GO" id="GO:0006430">
    <property type="term" value="P:lysyl-tRNA aminoacylation"/>
    <property type="evidence" value="ECO:0007669"/>
    <property type="project" value="UniProtKB-UniRule"/>
</dbReference>
<feature type="transmembrane region" description="Helical" evidence="23">
    <location>
        <begin position="199"/>
        <end position="218"/>
    </location>
</feature>
<dbReference type="EC" id="6.1.1.6" evidence="21"/>
<dbReference type="GO" id="GO:0000049">
    <property type="term" value="F:tRNA binding"/>
    <property type="evidence" value="ECO:0007669"/>
    <property type="project" value="TreeGrafter"/>
</dbReference>
<dbReference type="Proteomes" id="UP000468928">
    <property type="component" value="Unassembled WGS sequence"/>
</dbReference>
<dbReference type="GO" id="GO:0004824">
    <property type="term" value="F:lysine-tRNA ligase activity"/>
    <property type="evidence" value="ECO:0007669"/>
    <property type="project" value="UniProtKB-UniRule"/>
</dbReference>
<evidence type="ECO:0000256" key="7">
    <source>
        <dbReference type="ARBA" id="ARBA00022692"/>
    </source>
</evidence>
<dbReference type="CDD" id="cd04322">
    <property type="entry name" value="LysRS_N"/>
    <property type="match status" value="1"/>
</dbReference>
<dbReference type="AlphaFoldDB" id="A0A6P1DBI7"/>
<dbReference type="InterPro" id="IPR018149">
    <property type="entry name" value="Lys-tRNA-synth_II_C"/>
</dbReference>
<evidence type="ECO:0000256" key="9">
    <source>
        <dbReference type="ARBA" id="ARBA00022741"/>
    </source>
</evidence>
<evidence type="ECO:0000256" key="3">
    <source>
        <dbReference type="ARBA" id="ARBA00009968"/>
    </source>
</evidence>
<feature type="transmembrane region" description="Helical" evidence="23">
    <location>
        <begin position="257"/>
        <end position="278"/>
    </location>
</feature>
<dbReference type="HAMAP" id="MF_00252">
    <property type="entry name" value="Lys_tRNA_synth_class2"/>
    <property type="match status" value="1"/>
</dbReference>
<dbReference type="InterPro" id="IPR031553">
    <property type="entry name" value="tRNA-synt_2_TM"/>
</dbReference>
<evidence type="ECO:0000256" key="10">
    <source>
        <dbReference type="ARBA" id="ARBA00022840"/>
    </source>
</evidence>
<evidence type="ECO:0000256" key="17">
    <source>
        <dbReference type="ARBA" id="ARBA00023268"/>
    </source>
</evidence>
<keyword evidence="25" id="KW-0012">Acyltransferase</keyword>
<dbReference type="Pfam" id="PF16995">
    <property type="entry name" value="tRNA-synt_2_TM"/>
    <property type="match status" value="1"/>
</dbReference>
<evidence type="ECO:0000256" key="18">
    <source>
        <dbReference type="ARBA" id="ARBA00024681"/>
    </source>
</evidence>
<keyword evidence="14 23" id="KW-0472">Membrane</keyword>
<dbReference type="NCBIfam" id="NF002821">
    <property type="entry name" value="PRK02983.1"/>
    <property type="match status" value="1"/>
</dbReference>
<comment type="caution">
    <text evidence="25">The sequence shown here is derived from an EMBL/GenBank/DDBJ whole genome shotgun (WGS) entry which is preliminary data.</text>
</comment>
<keyword evidence="8 21" id="KW-0479">Metal-binding</keyword>
<dbReference type="InterPro" id="IPR004364">
    <property type="entry name" value="Aa-tRNA-synt_II"/>
</dbReference>
<keyword evidence="7 23" id="KW-0812">Transmembrane</keyword>
<feature type="binding site" evidence="21">
    <location>
        <position position="1064"/>
    </location>
    <ligand>
        <name>Mg(2+)</name>
        <dbReference type="ChEBI" id="CHEBI:18420"/>
        <label>1</label>
    </ligand>
</feature>
<sequence length="1145" mass="126955">MRRPGIRPHSAIPETSQRGREHAATNYRQIHPNGHTGSVTSTPDDLRRTTELSAGRPVPPVPHRGHGRFAEVPHYAGLVLGVFAVACLLWSLSPALRYLTHTPRHYIDDYYFDAPDTSLVWALVVALLAAATAGRKRIAWWLLVIYLVTWVLDNALTFIQDRDVNALVAGVVHLAVIGVLIAAWPEFYTRVRRGAGRKALIALVGGLALGCLLGWGLVEMFPGTLPSGAQRPLWAVYRVTGAILVENEQFDGSPHHFVNFLLGLFGAVALLSAFLVLLRSQRADNAMTGLDESALRGLLARSDVEDSLGYFATRRDKAVVFAPSGKAAVTYRVELGVCLASGDPIGVKEAWPQAIDAWLRLADRFGWAPAVMGASELGATAYRRAGLSVVRLGDEAVLDTRNFSLAGAEMKPVRQAANRLRRQGVSVRIRRHSEIPAAEFAQVVARAEAWRDTENERGFSMALGRLGDPLDGDCVLVEAVGSDDRVLSMLSLVPWGRTGVSLELMRRDPLGPNGVMELMISQLALTSDQYGITKISLNFAVFRSVFEEGGRIGAGPVLRAWRGVLLFFSRWWQLEALYRSNVKYQPVWVPRFFLFEERRQLPRVAMASGLAEGFLPRFGAEPDATTHTGRHSAVPATMTGLHADGSPPEPPESEEELLLARRPEQVRVRMTKLDRLAASGIDAYPVAYPPTHTVAAARRSPRGTTVRVCGRLLRIRDYGGVVFAVVRDWSDDIQLVLDRERLGAERCAEFGEFFDLGDLIEVSGRIGRSRRGELSLLVADWRMLGKCLHPLPDKWKGLADPESRVRQRYVDMMINPETREVLTKRSAVVRSLRDSLTDWGYIEVETPILQQVHGGANATPFRTHIDAYDLDLYLRIAPELYLKRLCVGGVEKVFELGRTFRNEGVDFSHNPEFTILEAYEAHSDYERMMHLCRQLIQNAALAANGSMVAMRPKDDGTVEAVDISGEWPVKSVHGAISQAIGTDITPRTDVQRLRELCDANVIPYQHAWDAGQIVLEMYEHLVEGRTQEPTFYIDFPTSVSPLTRGHRRIAGVAERWDLVAWGVELGTAYSELTDPVEQRRRLTEQSMLAAGGDPEAMELDEDFLQALEHAMPPTGGLGMGVDRIVMLITGRSIRETLPFPLVKPR</sequence>
<evidence type="ECO:0000256" key="22">
    <source>
        <dbReference type="SAM" id="MobiDB-lite"/>
    </source>
</evidence>
<dbReference type="InterPro" id="IPR024320">
    <property type="entry name" value="LPG_synthase_C"/>
</dbReference>
<evidence type="ECO:0000256" key="13">
    <source>
        <dbReference type="ARBA" id="ARBA00023098"/>
    </source>
</evidence>
<keyword evidence="10 21" id="KW-0067">ATP-binding</keyword>
<comment type="catalytic activity">
    <reaction evidence="20 21">
        <text>tRNA(Lys) + L-lysine + ATP = L-lysyl-tRNA(Lys) + AMP + diphosphate</text>
        <dbReference type="Rhea" id="RHEA:20792"/>
        <dbReference type="Rhea" id="RHEA-COMP:9696"/>
        <dbReference type="Rhea" id="RHEA-COMP:9697"/>
        <dbReference type="ChEBI" id="CHEBI:30616"/>
        <dbReference type="ChEBI" id="CHEBI:32551"/>
        <dbReference type="ChEBI" id="CHEBI:33019"/>
        <dbReference type="ChEBI" id="CHEBI:78442"/>
        <dbReference type="ChEBI" id="CHEBI:78529"/>
        <dbReference type="ChEBI" id="CHEBI:456215"/>
        <dbReference type="EC" id="6.1.1.6"/>
    </reaction>
</comment>
<dbReference type="EMBL" id="JAAGUZ010000064">
    <property type="protein sequence ID" value="NEW46931.1"/>
    <property type="molecule type" value="Genomic_DNA"/>
</dbReference>
<name>A0A6P1DBI7_9NOCA</name>
<dbReference type="GO" id="GO:0000287">
    <property type="term" value="F:magnesium ion binding"/>
    <property type="evidence" value="ECO:0007669"/>
    <property type="project" value="UniProtKB-UniRule"/>
</dbReference>
<evidence type="ECO:0000256" key="2">
    <source>
        <dbReference type="ARBA" id="ARBA00005270"/>
    </source>
</evidence>
<dbReference type="InterPro" id="IPR002313">
    <property type="entry name" value="Lys-tRNA-ligase_II"/>
</dbReference>
<comment type="similarity">
    <text evidence="21">Belongs to the class-II aminoacyl-tRNA synthetase family.</text>
</comment>
<evidence type="ECO:0000313" key="25">
    <source>
        <dbReference type="EMBL" id="NEW46931.1"/>
    </source>
</evidence>
<comment type="cofactor">
    <cofactor evidence="21">
        <name>Mg(2+)</name>
        <dbReference type="ChEBI" id="CHEBI:18420"/>
    </cofactor>
    <text evidence="21">Binds 3 Mg(2+) ions per subunit.</text>
</comment>
<evidence type="ECO:0000256" key="12">
    <source>
        <dbReference type="ARBA" id="ARBA00022989"/>
    </source>
</evidence>
<reference evidence="25 26" key="1">
    <citation type="submission" date="2020-01" db="EMBL/GenBank/DDBJ databases">
        <title>Genetics and antimicrobial susceptibilities of Nocardia species isolated from the soil; a comparison with species isolated from humans.</title>
        <authorList>
            <person name="Carrasco G."/>
            <person name="Monzon S."/>
            <person name="Sansegundo M."/>
            <person name="Garcia E."/>
            <person name="Garrido N."/>
            <person name="Medina M.J."/>
            <person name="Villalon P."/>
            <person name="Ramirez-Arocha A.C."/>
            <person name="Jimenez P."/>
            <person name="Cuesta I."/>
            <person name="Valdezate S."/>
        </authorList>
    </citation>
    <scope>NUCLEOTIDE SEQUENCE [LARGE SCALE GENOMIC DNA]</scope>
    <source>
        <strain evidence="25 26">CNM20110639</strain>
    </source>
</reference>
<evidence type="ECO:0000256" key="20">
    <source>
        <dbReference type="ARBA" id="ARBA00048573"/>
    </source>
</evidence>
<keyword evidence="12 23" id="KW-1133">Transmembrane helix</keyword>
<dbReference type="NCBIfam" id="NF001756">
    <property type="entry name" value="PRK00484.1"/>
    <property type="match status" value="1"/>
</dbReference>
<comment type="subunit">
    <text evidence="21">Homodimer.</text>
</comment>
<gene>
    <name evidence="25" type="primary">lysX</name>
    <name evidence="21" type="synonym">lysS</name>
    <name evidence="25" type="ORF">GV789_21120</name>
</gene>
<keyword evidence="4" id="KW-1003">Cell membrane</keyword>
<dbReference type="GO" id="GO:0005524">
    <property type="term" value="F:ATP binding"/>
    <property type="evidence" value="ECO:0007669"/>
    <property type="project" value="UniProtKB-UniRule"/>
</dbReference>
<feature type="binding site" evidence="21">
    <location>
        <position position="1057"/>
    </location>
    <ligand>
        <name>Mg(2+)</name>
        <dbReference type="ChEBI" id="CHEBI:18420"/>
        <label>1</label>
    </ligand>
</feature>
<feature type="transmembrane region" description="Helical" evidence="23">
    <location>
        <begin position="72"/>
        <end position="92"/>
    </location>
</feature>
<feature type="transmembrane region" description="Helical" evidence="23">
    <location>
        <begin position="112"/>
        <end position="131"/>
    </location>
</feature>
<evidence type="ECO:0000256" key="16">
    <source>
        <dbReference type="ARBA" id="ARBA00023251"/>
    </source>
</evidence>
<evidence type="ECO:0000256" key="21">
    <source>
        <dbReference type="HAMAP-Rule" id="MF_00252"/>
    </source>
</evidence>
<keyword evidence="11 21" id="KW-0460">Magnesium</keyword>
<keyword evidence="21" id="KW-0648">Protein biosynthesis</keyword>
<organism evidence="25 26">
    <name type="scientific">Nocardia cyriacigeorgica</name>
    <dbReference type="NCBI Taxonomy" id="135487"/>
    <lineage>
        <taxon>Bacteria</taxon>
        <taxon>Bacillati</taxon>
        <taxon>Actinomycetota</taxon>
        <taxon>Actinomycetes</taxon>
        <taxon>Mycobacteriales</taxon>
        <taxon>Nocardiaceae</taxon>
        <taxon>Nocardia</taxon>
    </lineage>
</organism>
<dbReference type="GO" id="GO:0005829">
    <property type="term" value="C:cytosol"/>
    <property type="evidence" value="ECO:0007669"/>
    <property type="project" value="TreeGrafter"/>
</dbReference>
<dbReference type="GO" id="GO:0005886">
    <property type="term" value="C:plasma membrane"/>
    <property type="evidence" value="ECO:0007669"/>
    <property type="project" value="UniProtKB-SubCell"/>
</dbReference>
<keyword evidence="6 25" id="KW-0808">Transferase</keyword>